<dbReference type="InterPro" id="IPR003786">
    <property type="entry name" value="FdhD"/>
</dbReference>
<name>A0A1L3LRM2_9HYPH</name>
<dbReference type="OrthoDB" id="3197277at2"/>
<keyword evidence="2" id="KW-0560">Oxidoreductase</keyword>
<gene>
    <name evidence="1 2" type="primary">fdhD</name>
    <name evidence="2" type="ORF">SAMCFNEI73_Ch3453</name>
</gene>
<accession>A0A1L3LRM2</accession>
<evidence type="ECO:0000313" key="2">
    <source>
        <dbReference type="EMBL" id="APG92706.1"/>
    </source>
</evidence>
<dbReference type="EMBL" id="CP013107">
    <property type="protein sequence ID" value="APG92706.1"/>
    <property type="molecule type" value="Genomic_DNA"/>
</dbReference>
<comment type="function">
    <text evidence="1">Required for formate dehydrogenase (FDH) activity. Acts as a sulfur carrier protein that transfers sulfur from IscS to the molybdenum cofactor prior to its insertion into FDH.</text>
</comment>
<reference evidence="2 3" key="1">
    <citation type="submission" date="2015-10" db="EMBL/GenBank/DDBJ databases">
        <title>Genomic differences between typical nodule nitrogen-fixing rhizobial strains and those coming from bean seeds.</title>
        <authorList>
            <person name="Peralta H."/>
            <person name="Aguilar-Vera A."/>
            <person name="Diaz R."/>
            <person name="Mora Y."/>
            <person name="Martinez-Batallar G."/>
            <person name="Salazar E."/>
            <person name="Vargas-Lagunas C."/>
            <person name="Encarnacion S."/>
            <person name="Girard L."/>
            <person name="Mora J."/>
        </authorList>
    </citation>
    <scope>NUCLEOTIDE SEQUENCE [LARGE SCALE GENOMIC DNA]</scope>
    <source>
        <strain evidence="2 3">CFNEI 73</strain>
    </source>
</reference>
<keyword evidence="1" id="KW-0501">Molybdenum cofactor biosynthesis</keyword>
<dbReference type="GO" id="GO:0006777">
    <property type="term" value="P:Mo-molybdopterin cofactor biosynthetic process"/>
    <property type="evidence" value="ECO:0007669"/>
    <property type="project" value="UniProtKB-UniRule"/>
</dbReference>
<dbReference type="GO" id="GO:0097163">
    <property type="term" value="F:sulfur carrier activity"/>
    <property type="evidence" value="ECO:0007669"/>
    <property type="project" value="UniProtKB-UniRule"/>
</dbReference>
<dbReference type="STRING" id="194963.SAMCFNEI73_Ch3453"/>
<sequence length="305" mass="32559">MAGKRRPPSPAAVTVGAAERSRFSTTAKVPEEARRAGVLVSQSRHVPEETPIALTYGGSTHAVMMATPADLADFAVGFSLTEGIITDPDQVEDVEVIAEDNGIDLQIRLRDEQNDALRLRRRHMAGPVGCGLCGIESIEQAVRTTPDVSGSSLRLSDEDVVRAVAMLNGQQPLHLKTRAVHGAAFYVPGRGLIAVREDVGRHNALDKLTGAAARAGFKGAQGAVVVTSRVSVEMVQKTAITGSPVIIAISAPTALAIRTAEEAGMTLIALVRGNEFEIFTHAERIERDEEERAPFSPRVSRSEPF</sequence>
<keyword evidence="1" id="KW-0963">Cytoplasm</keyword>
<feature type="active site" description="Cysteine persulfide intermediate" evidence="1">
    <location>
        <position position="130"/>
    </location>
</feature>
<dbReference type="AlphaFoldDB" id="A0A1L3LRM2"/>
<protein>
    <recommendedName>
        <fullName evidence="1">Sulfur carrier protein FdhD</fullName>
    </recommendedName>
</protein>
<dbReference type="Proteomes" id="UP000182306">
    <property type="component" value="Chromosome"/>
</dbReference>
<dbReference type="InterPro" id="IPR016193">
    <property type="entry name" value="Cytidine_deaminase-like"/>
</dbReference>
<keyword evidence="3" id="KW-1185">Reference proteome</keyword>
<dbReference type="Pfam" id="PF02634">
    <property type="entry name" value="FdhD-NarQ"/>
    <property type="match status" value="1"/>
</dbReference>
<organism evidence="2 3">
    <name type="scientific">Sinorhizobium americanum</name>
    <dbReference type="NCBI Taxonomy" id="194963"/>
    <lineage>
        <taxon>Bacteria</taxon>
        <taxon>Pseudomonadati</taxon>
        <taxon>Pseudomonadota</taxon>
        <taxon>Alphaproteobacteria</taxon>
        <taxon>Hyphomicrobiales</taxon>
        <taxon>Rhizobiaceae</taxon>
        <taxon>Sinorhizobium/Ensifer group</taxon>
        <taxon>Sinorhizobium</taxon>
    </lineage>
</organism>
<dbReference type="GO" id="GO:0016783">
    <property type="term" value="F:sulfurtransferase activity"/>
    <property type="evidence" value="ECO:0007669"/>
    <property type="project" value="InterPro"/>
</dbReference>
<dbReference type="GO" id="GO:0016491">
    <property type="term" value="F:oxidoreductase activity"/>
    <property type="evidence" value="ECO:0007669"/>
    <property type="project" value="UniProtKB-KW"/>
</dbReference>
<comment type="caution">
    <text evidence="1">Lacks conserved residue(s) required for the propagation of feature annotation.</text>
</comment>
<dbReference type="KEGG" id="same:SAMCFNEI73_Ch3453"/>
<dbReference type="PANTHER" id="PTHR30592:SF1">
    <property type="entry name" value="SULFUR CARRIER PROTEIN FDHD"/>
    <property type="match status" value="1"/>
</dbReference>
<dbReference type="Gene3D" id="3.40.140.10">
    <property type="entry name" value="Cytidine Deaminase, domain 2"/>
    <property type="match status" value="1"/>
</dbReference>
<comment type="subcellular location">
    <subcellularLocation>
        <location evidence="1">Cytoplasm</location>
    </subcellularLocation>
</comment>
<dbReference type="HAMAP" id="MF_00187">
    <property type="entry name" value="FdhD"/>
    <property type="match status" value="1"/>
</dbReference>
<dbReference type="Gene3D" id="3.10.20.10">
    <property type="match status" value="1"/>
</dbReference>
<dbReference type="SUPFAM" id="SSF53927">
    <property type="entry name" value="Cytidine deaminase-like"/>
    <property type="match status" value="1"/>
</dbReference>
<proteinExistence type="inferred from homology"/>
<dbReference type="PIRSF" id="PIRSF015626">
    <property type="entry name" value="FdhD"/>
    <property type="match status" value="1"/>
</dbReference>
<dbReference type="RefSeq" id="WP_037389733.1">
    <property type="nucleotide sequence ID" value="NZ_CP013107.1"/>
</dbReference>
<evidence type="ECO:0000313" key="3">
    <source>
        <dbReference type="Proteomes" id="UP000182306"/>
    </source>
</evidence>
<dbReference type="PANTHER" id="PTHR30592">
    <property type="entry name" value="FORMATE DEHYDROGENASE"/>
    <property type="match status" value="1"/>
</dbReference>
<comment type="similarity">
    <text evidence="1">Belongs to the FdhD family.</text>
</comment>
<dbReference type="GO" id="GO:0005737">
    <property type="term" value="C:cytoplasm"/>
    <property type="evidence" value="ECO:0007669"/>
    <property type="project" value="UniProtKB-SubCell"/>
</dbReference>
<evidence type="ECO:0000256" key="1">
    <source>
        <dbReference type="HAMAP-Rule" id="MF_00187"/>
    </source>
</evidence>
<dbReference type="NCBIfam" id="TIGR00129">
    <property type="entry name" value="fdhD_narQ"/>
    <property type="match status" value="1"/>
</dbReference>